<dbReference type="EMBL" id="QHCS01000005">
    <property type="protein sequence ID" value="RHX84371.1"/>
    <property type="molecule type" value="Genomic_DNA"/>
</dbReference>
<protein>
    <submittedName>
        <fullName evidence="1">Uncharacterized protein</fullName>
    </submittedName>
</protein>
<evidence type="ECO:0000313" key="1">
    <source>
        <dbReference type="EMBL" id="RHX84371.1"/>
    </source>
</evidence>
<evidence type="ECO:0000313" key="2">
    <source>
        <dbReference type="Proteomes" id="UP000266669"/>
    </source>
</evidence>
<proteinExistence type="predicted"/>
<sequence length="128" mass="15568">MSKRFLCFFRYGPEVFPEHFCSKQLLTCLFFESSYKSSFFPTREKNNLKITAQKCLSIRSKENIRFYKKHYRIPRLFPLQHTFSNQRIHFNKRINRKERIFSSAKKKWRSIESKRGGQKESANRINSM</sequence>
<comment type="caution">
    <text evidence="1">The sequence shown here is derived from an EMBL/GenBank/DDBJ whole genome shotgun (WGS) entry which is preliminary data.</text>
</comment>
<reference evidence="2" key="1">
    <citation type="submission" date="2018-05" db="EMBL/GenBank/DDBJ databases">
        <title>Leptospira yasudae sp. nov. and Leptospira stimsonii sp. nov., two pathogenic species of the genus Leptospira isolated from environmental sources.</title>
        <authorList>
            <person name="Casanovas-Massana A."/>
            <person name="Hamond C."/>
            <person name="Santos L.A."/>
            <person name="Hacker K.P."/>
            <person name="Balassiano I."/>
            <person name="Medeiros M.A."/>
            <person name="Reis M.G."/>
            <person name="Ko A.I."/>
            <person name="Wunder E.A."/>
        </authorList>
    </citation>
    <scope>NUCLEOTIDE SEQUENCE [LARGE SCALE GENOMIC DNA]</scope>
    <source>
        <strain evidence="2">AMB6-RJ</strain>
    </source>
</reference>
<accession>A0A8B3CML4</accession>
<dbReference type="AlphaFoldDB" id="A0A8B3CML4"/>
<organism evidence="1 2">
    <name type="scientific">Leptospira stimsonii</name>
    <dbReference type="NCBI Taxonomy" id="2202203"/>
    <lineage>
        <taxon>Bacteria</taxon>
        <taxon>Pseudomonadati</taxon>
        <taxon>Spirochaetota</taxon>
        <taxon>Spirochaetia</taxon>
        <taxon>Leptospirales</taxon>
        <taxon>Leptospiraceae</taxon>
        <taxon>Leptospira</taxon>
    </lineage>
</organism>
<name>A0A8B3CML4_9LEPT</name>
<gene>
    <name evidence="1" type="ORF">DLM78_16630</name>
</gene>
<dbReference type="Proteomes" id="UP000266669">
    <property type="component" value="Unassembled WGS sequence"/>
</dbReference>